<evidence type="ECO:0000256" key="4">
    <source>
        <dbReference type="ARBA" id="ARBA00023163"/>
    </source>
</evidence>
<keyword evidence="6" id="KW-0863">Zinc-finger</keyword>
<evidence type="ECO:0000259" key="7">
    <source>
        <dbReference type="PROSITE" id="PS50863"/>
    </source>
</evidence>
<evidence type="ECO:0000256" key="3">
    <source>
        <dbReference type="ARBA" id="ARBA00023125"/>
    </source>
</evidence>
<reference evidence="8" key="2">
    <citation type="submission" date="2021-03" db="UniProtKB">
        <authorList>
            <consortium name="EnsemblPlants"/>
        </authorList>
    </citation>
    <scope>IDENTIFICATION</scope>
</reference>
<dbReference type="InterPro" id="IPR031052">
    <property type="entry name" value="FHY3/FAR1"/>
</dbReference>
<accession>A0A803LVU7</accession>
<dbReference type="SUPFAM" id="SSF101936">
    <property type="entry name" value="DNA-binding pseudobarrel domain"/>
    <property type="match status" value="1"/>
</dbReference>
<evidence type="ECO:0000256" key="5">
    <source>
        <dbReference type="ARBA" id="ARBA00023242"/>
    </source>
</evidence>
<keyword evidence="3" id="KW-0238">DNA-binding</keyword>
<dbReference type="GO" id="GO:0006355">
    <property type="term" value="P:regulation of DNA-templated transcription"/>
    <property type="evidence" value="ECO:0007669"/>
    <property type="project" value="UniProtKB-UniRule"/>
</dbReference>
<keyword evidence="2" id="KW-0805">Transcription regulation</keyword>
<dbReference type="EnsemblPlants" id="AUR62019598-RA">
    <property type="protein sequence ID" value="AUR62019598-RA:cds"/>
    <property type="gene ID" value="AUR62019598"/>
</dbReference>
<dbReference type="Gramene" id="AUR62019598-RA">
    <property type="protein sequence ID" value="AUR62019598-RA:cds"/>
    <property type="gene ID" value="AUR62019598"/>
</dbReference>
<organism evidence="8 9">
    <name type="scientific">Chenopodium quinoa</name>
    <name type="common">Quinoa</name>
    <dbReference type="NCBI Taxonomy" id="63459"/>
    <lineage>
        <taxon>Eukaryota</taxon>
        <taxon>Viridiplantae</taxon>
        <taxon>Streptophyta</taxon>
        <taxon>Embryophyta</taxon>
        <taxon>Tracheophyta</taxon>
        <taxon>Spermatophyta</taxon>
        <taxon>Magnoliopsida</taxon>
        <taxon>eudicotyledons</taxon>
        <taxon>Gunneridae</taxon>
        <taxon>Pentapetalae</taxon>
        <taxon>Caryophyllales</taxon>
        <taxon>Chenopodiaceae</taxon>
        <taxon>Chenopodioideae</taxon>
        <taxon>Atripliceae</taxon>
        <taxon>Chenopodium</taxon>
    </lineage>
</organism>
<dbReference type="InterPro" id="IPR015300">
    <property type="entry name" value="DNA-bd_pseudobarrel_sf"/>
</dbReference>
<dbReference type="Proteomes" id="UP000596660">
    <property type="component" value="Unplaced"/>
</dbReference>
<dbReference type="GO" id="GO:0008270">
    <property type="term" value="F:zinc ion binding"/>
    <property type="evidence" value="ECO:0007669"/>
    <property type="project" value="UniProtKB-UniRule"/>
</dbReference>
<reference evidence="8" key="1">
    <citation type="journal article" date="2017" name="Nature">
        <title>The genome of Chenopodium quinoa.</title>
        <authorList>
            <person name="Jarvis D.E."/>
            <person name="Ho Y.S."/>
            <person name="Lightfoot D.J."/>
            <person name="Schmoeckel S.M."/>
            <person name="Li B."/>
            <person name="Borm T.J.A."/>
            <person name="Ohyanagi H."/>
            <person name="Mineta K."/>
            <person name="Michell C.T."/>
            <person name="Saber N."/>
            <person name="Kharbatia N.M."/>
            <person name="Rupper R.R."/>
            <person name="Sharp A.R."/>
            <person name="Dally N."/>
            <person name="Boughton B.A."/>
            <person name="Woo Y.H."/>
            <person name="Gao G."/>
            <person name="Schijlen E.G.W.M."/>
            <person name="Guo X."/>
            <person name="Momin A.A."/>
            <person name="Negrao S."/>
            <person name="Al-Babili S."/>
            <person name="Gehring C."/>
            <person name="Roessner U."/>
            <person name="Jung C."/>
            <person name="Murphy K."/>
            <person name="Arold S.T."/>
            <person name="Gojobori T."/>
            <person name="van der Linden C.G."/>
            <person name="van Loo E.N."/>
            <person name="Jellen E.N."/>
            <person name="Maughan P.J."/>
            <person name="Tester M."/>
        </authorList>
    </citation>
    <scope>NUCLEOTIDE SEQUENCE [LARGE SCALE GENOMIC DNA]</scope>
    <source>
        <strain evidence="8">cv. PI 614886</strain>
    </source>
</reference>
<comment type="similarity">
    <text evidence="6">Belongs to the FHY3/FAR1 family.</text>
</comment>
<dbReference type="PANTHER" id="PTHR31669:SF283">
    <property type="entry name" value="PROTEIN FAR1-RELATED SEQUENCE"/>
    <property type="match status" value="1"/>
</dbReference>
<keyword evidence="4" id="KW-0804">Transcription</keyword>
<evidence type="ECO:0000256" key="2">
    <source>
        <dbReference type="ARBA" id="ARBA00023015"/>
    </source>
</evidence>
<dbReference type="PANTHER" id="PTHR31669">
    <property type="entry name" value="PROTEIN FAR1-RELATED SEQUENCE 10-RELATED"/>
    <property type="match status" value="1"/>
</dbReference>
<evidence type="ECO:0000313" key="8">
    <source>
        <dbReference type="EnsemblPlants" id="AUR62019598-RA:cds"/>
    </source>
</evidence>
<keyword evidence="6" id="KW-0862">Zinc</keyword>
<proteinExistence type="inferred from homology"/>
<evidence type="ECO:0000256" key="1">
    <source>
        <dbReference type="ARBA" id="ARBA00004123"/>
    </source>
</evidence>
<dbReference type="PROSITE" id="PS50863">
    <property type="entry name" value="B3"/>
    <property type="match status" value="1"/>
</dbReference>
<evidence type="ECO:0000256" key="6">
    <source>
        <dbReference type="RuleBase" id="RU367018"/>
    </source>
</evidence>
<sequence length="562" mass="63787">MALTDEVLYLSGEEGEFLDDVEFEDDVEMLEYNQQINELHAEGSGDSEGYCTPDEQEEKGNMSMVNMDCVRVDPPEVGMIFESWQEADVYHNAYGKQEGFGVVLAQSAYKMVQGVKNTGLCDFAERYVRAMEYRVDAERLTDGNSVVYIRGLVTDFKIEETTKELGSGLFEHLIKDKVYVFSEFYKKEKPVNKWRFYRVLYNSQTEEVECECKMFECSGILYRHCINALEVQQVSDEPKKYLLDRWRKDIYCKHSRMKVAYHDISKTAEILRYDKMMIAFEPISCLASETDEALKMVIAALKELETKVKQIIKPGLPLSSVGETRTKSTPHSVNKAICVTIADTPSSVGRSVILGDAPNTVEDLPIGGIKDPPTNRGPGYVRSSRFMTTFEEFSEDTVGNYMISMGFDYSEEPMVEDELIQRNEVVITKMEEYEGLLCTTVTYKDYMINRLLSVKRGNFNNIKLHVIVQALPADKRHILCRYTNGVGVKCGNRGHAWDVILLGGDVPFSRPMLFHEGWDTFVTDNAIVAGEILKVYYTGGGLFYARIYSAENVERLPSAAAP</sequence>
<evidence type="ECO:0000313" key="9">
    <source>
        <dbReference type="Proteomes" id="UP000596660"/>
    </source>
</evidence>
<comment type="function">
    <text evidence="6">Putative transcription activator involved in regulating light control of development.</text>
</comment>
<name>A0A803LVU7_CHEQI</name>
<dbReference type="GO" id="GO:0003677">
    <property type="term" value="F:DNA binding"/>
    <property type="evidence" value="ECO:0007669"/>
    <property type="project" value="UniProtKB-KW"/>
</dbReference>
<dbReference type="GO" id="GO:0005634">
    <property type="term" value="C:nucleus"/>
    <property type="evidence" value="ECO:0007669"/>
    <property type="project" value="UniProtKB-SubCell"/>
</dbReference>
<keyword evidence="9" id="KW-1185">Reference proteome</keyword>
<feature type="domain" description="TF-B3" evidence="7">
    <location>
        <begin position="493"/>
        <end position="551"/>
    </location>
</feature>
<comment type="subcellular location">
    <subcellularLocation>
        <location evidence="1 6">Nucleus</location>
    </subcellularLocation>
</comment>
<keyword evidence="6" id="KW-0479">Metal-binding</keyword>
<dbReference type="InterPro" id="IPR003340">
    <property type="entry name" value="B3_DNA-bd"/>
</dbReference>
<keyword evidence="5 6" id="KW-0539">Nucleus</keyword>
<dbReference type="AlphaFoldDB" id="A0A803LVU7"/>
<protein>
    <recommendedName>
        <fullName evidence="6">Protein FAR1-RELATED SEQUENCE</fullName>
    </recommendedName>
</protein>